<keyword evidence="7" id="KW-1185">Reference proteome</keyword>
<dbReference type="InterPro" id="IPR030048">
    <property type="entry name" value="SurE"/>
</dbReference>
<comment type="catalytic activity">
    <reaction evidence="4">
        <text>a ribonucleoside 5'-phosphate + H2O = a ribonucleoside + phosphate</text>
        <dbReference type="Rhea" id="RHEA:12484"/>
        <dbReference type="ChEBI" id="CHEBI:15377"/>
        <dbReference type="ChEBI" id="CHEBI:18254"/>
        <dbReference type="ChEBI" id="CHEBI:43474"/>
        <dbReference type="ChEBI" id="CHEBI:58043"/>
        <dbReference type="EC" id="3.1.3.5"/>
    </reaction>
</comment>
<feature type="binding site" evidence="4">
    <location>
        <position position="8"/>
    </location>
    <ligand>
        <name>a divalent metal cation</name>
        <dbReference type="ChEBI" id="CHEBI:60240"/>
    </ligand>
</feature>
<keyword evidence="3 4" id="KW-0378">Hydrolase</keyword>
<dbReference type="EMBL" id="CP000561">
    <property type="protein sequence ID" value="ABO09396.1"/>
    <property type="molecule type" value="Genomic_DNA"/>
</dbReference>
<keyword evidence="4" id="KW-0547">Nucleotide-binding</keyword>
<dbReference type="EC" id="3.1.3.5" evidence="4"/>
<dbReference type="Gene3D" id="3.40.1210.10">
    <property type="entry name" value="Survival protein SurE-like phosphatase/nucleotidase"/>
    <property type="match status" value="1"/>
</dbReference>
<feature type="domain" description="Survival protein SurE-like phosphatase/nucleotidase" evidence="5">
    <location>
        <begin position="3"/>
        <end position="161"/>
    </location>
</feature>
<dbReference type="GO" id="GO:0005737">
    <property type="term" value="C:cytoplasm"/>
    <property type="evidence" value="ECO:0007669"/>
    <property type="project" value="UniProtKB-SubCell"/>
</dbReference>
<dbReference type="PANTHER" id="PTHR30457:SF0">
    <property type="entry name" value="PHOSPHATASE, PUTATIVE (AFU_ORTHOLOGUE AFUA_4G01070)-RELATED"/>
    <property type="match status" value="1"/>
</dbReference>
<dbReference type="Pfam" id="PF01975">
    <property type="entry name" value="SurE"/>
    <property type="match status" value="1"/>
</dbReference>
<evidence type="ECO:0000313" key="6">
    <source>
        <dbReference type="EMBL" id="ABO09396.1"/>
    </source>
</evidence>
<evidence type="ECO:0000256" key="4">
    <source>
        <dbReference type="HAMAP-Rule" id="MF_00060"/>
    </source>
</evidence>
<evidence type="ECO:0000256" key="1">
    <source>
        <dbReference type="ARBA" id="ARBA00011062"/>
    </source>
</evidence>
<proteinExistence type="inferred from homology"/>
<comment type="cofactor">
    <cofactor evidence="4">
        <name>a divalent metal cation</name>
        <dbReference type="ChEBI" id="CHEBI:60240"/>
    </cofactor>
    <text evidence="4">Binds 1 divalent metal cation per subunit.</text>
</comment>
<comment type="similarity">
    <text evidence="1 4">Belongs to the SurE nucleotidase family.</text>
</comment>
<accession>A3MXM9</accession>
<dbReference type="GO" id="GO:0046872">
    <property type="term" value="F:metal ion binding"/>
    <property type="evidence" value="ECO:0007669"/>
    <property type="project" value="UniProtKB-UniRule"/>
</dbReference>
<dbReference type="STRING" id="410359.Pcal_1981"/>
<organism evidence="6 7">
    <name type="scientific">Pyrobaculum calidifontis (strain DSM 21063 / JCM 11548 / VA1)</name>
    <dbReference type="NCBI Taxonomy" id="410359"/>
    <lineage>
        <taxon>Archaea</taxon>
        <taxon>Thermoproteota</taxon>
        <taxon>Thermoprotei</taxon>
        <taxon>Thermoproteales</taxon>
        <taxon>Thermoproteaceae</taxon>
        <taxon>Pyrobaculum</taxon>
    </lineage>
</organism>
<dbReference type="HAMAP" id="MF_00060">
    <property type="entry name" value="SurE"/>
    <property type="match status" value="1"/>
</dbReference>
<dbReference type="GO" id="GO:0008253">
    <property type="term" value="F:5'-nucleotidase activity"/>
    <property type="evidence" value="ECO:0007669"/>
    <property type="project" value="UniProtKB-UniRule"/>
</dbReference>
<evidence type="ECO:0000313" key="7">
    <source>
        <dbReference type="Proteomes" id="UP000001431"/>
    </source>
</evidence>
<dbReference type="OrthoDB" id="26873at2157"/>
<reference evidence="6" key="1">
    <citation type="submission" date="2007-02" db="EMBL/GenBank/DDBJ databases">
        <title>Complete sequence of Pyrobaculum calidifontis JCM 11548.</title>
        <authorList>
            <consortium name="US DOE Joint Genome Institute"/>
            <person name="Copeland A."/>
            <person name="Lucas S."/>
            <person name="Lapidus A."/>
            <person name="Barry K."/>
            <person name="Glavina del Rio T."/>
            <person name="Dalin E."/>
            <person name="Tice H."/>
            <person name="Pitluck S."/>
            <person name="Chain P."/>
            <person name="Malfatti S."/>
            <person name="Shin M."/>
            <person name="Vergez L."/>
            <person name="Schmutz J."/>
            <person name="Larimer F."/>
            <person name="Land M."/>
            <person name="Hauser L."/>
            <person name="Kyrpides N."/>
            <person name="Mikhailova N."/>
            <person name="Cozen A.E."/>
            <person name="Fitz-Gibbon S.T."/>
            <person name="House C.H."/>
            <person name="Saltikov C."/>
            <person name="Lowe T.M."/>
            <person name="Richardson P."/>
        </authorList>
    </citation>
    <scope>NUCLEOTIDE SEQUENCE [LARGE SCALE GENOMIC DNA]</scope>
    <source>
        <strain evidence="6">JCM 11548</strain>
    </source>
</reference>
<dbReference type="InterPro" id="IPR002828">
    <property type="entry name" value="SurE-like_Pase/nucleotidase"/>
</dbReference>
<dbReference type="SUPFAM" id="SSF64167">
    <property type="entry name" value="SurE-like"/>
    <property type="match status" value="1"/>
</dbReference>
<dbReference type="NCBIfam" id="TIGR00087">
    <property type="entry name" value="surE"/>
    <property type="match status" value="1"/>
</dbReference>
<sequence>MKVVVTNDDGPQTPLLKPLVEELKKAGHRVVVVVPERPRSAAGLARTFHKPLRVRQVDGGVYVVNGYPADAVFLALKLIAPDAEVVVSGVNVGENVGVEATFGSGTVGAAIQAGVLGVPGVAVSMEQGGDVQLMRRVAAAAVDAVGGGLGDAYAVSINIPAEWGGGLFCPERLARVVYQERLYEGVDPRGEAFYWRWGPRRERLDAGTDAYYFYTERGITVIGLWENGVAPVAEYAKRLGSLLGVKYIKC</sequence>
<feature type="binding site" evidence="4">
    <location>
        <position position="91"/>
    </location>
    <ligand>
        <name>a divalent metal cation</name>
        <dbReference type="ChEBI" id="CHEBI:60240"/>
    </ligand>
</feature>
<keyword evidence="2 4" id="KW-0479">Metal-binding</keyword>
<evidence type="ECO:0000256" key="3">
    <source>
        <dbReference type="ARBA" id="ARBA00022801"/>
    </source>
</evidence>
<dbReference type="KEGG" id="pcl:Pcal_1981"/>
<evidence type="ECO:0000259" key="5">
    <source>
        <dbReference type="Pfam" id="PF01975"/>
    </source>
</evidence>
<dbReference type="GeneID" id="4909440"/>
<dbReference type="RefSeq" id="WP_011850654.1">
    <property type="nucleotide sequence ID" value="NC_009073.1"/>
</dbReference>
<dbReference type="GO" id="GO:0000166">
    <property type="term" value="F:nucleotide binding"/>
    <property type="evidence" value="ECO:0007669"/>
    <property type="project" value="UniProtKB-KW"/>
</dbReference>
<dbReference type="HOGENOM" id="CLU_045192_1_3_2"/>
<dbReference type="PANTHER" id="PTHR30457">
    <property type="entry name" value="5'-NUCLEOTIDASE SURE"/>
    <property type="match status" value="1"/>
</dbReference>
<evidence type="ECO:0000256" key="2">
    <source>
        <dbReference type="ARBA" id="ARBA00022723"/>
    </source>
</evidence>
<name>A3MXM9_PYRCJ</name>
<comment type="subcellular location">
    <subcellularLocation>
        <location evidence="4">Cytoplasm</location>
    </subcellularLocation>
</comment>
<keyword evidence="4" id="KW-0963">Cytoplasm</keyword>
<feature type="binding site" evidence="4">
    <location>
        <position position="9"/>
    </location>
    <ligand>
        <name>a divalent metal cation</name>
        <dbReference type="ChEBI" id="CHEBI:60240"/>
    </ligand>
</feature>
<dbReference type="eggNOG" id="arCOG02303">
    <property type="taxonomic scope" value="Archaea"/>
</dbReference>
<comment type="function">
    <text evidence="4">Nucleotidase that shows phosphatase activity on nucleoside 5'-monophosphates.</text>
</comment>
<dbReference type="AlphaFoldDB" id="A3MXM9"/>
<protein>
    <recommendedName>
        <fullName evidence="4">5'-nucleotidase SurE</fullName>
        <ecNumber evidence="4">3.1.3.5</ecNumber>
    </recommendedName>
    <alternativeName>
        <fullName evidence="4">Nucleoside 5'-monophosphate phosphohydrolase</fullName>
    </alternativeName>
</protein>
<gene>
    <name evidence="4" type="primary">surE</name>
    <name evidence="6" type="ordered locus">Pcal_1981</name>
</gene>
<feature type="binding site" evidence="4">
    <location>
        <position position="40"/>
    </location>
    <ligand>
        <name>a divalent metal cation</name>
        <dbReference type="ChEBI" id="CHEBI:60240"/>
    </ligand>
</feature>
<dbReference type="Proteomes" id="UP000001431">
    <property type="component" value="Chromosome"/>
</dbReference>
<dbReference type="InterPro" id="IPR036523">
    <property type="entry name" value="SurE-like_sf"/>
</dbReference>